<dbReference type="HOGENOM" id="CLU_142273_1_1_11"/>
<dbReference type="KEGG" id="rrd:RradSPS_0936"/>
<dbReference type="EMBL" id="CP007514">
    <property type="protein sequence ID" value="AHY46219.1"/>
    <property type="molecule type" value="Genomic_DNA"/>
</dbReference>
<accession>A0A023X2D0</accession>
<dbReference type="PATRIC" id="fig|42256.3.peg.947"/>
<dbReference type="Proteomes" id="UP001281130">
    <property type="component" value="Unassembled WGS sequence"/>
</dbReference>
<dbReference type="AlphaFoldDB" id="A0A023X2D0"/>
<dbReference type="RefSeq" id="WP_038681022.1">
    <property type="nucleotide sequence ID" value="NZ_CP007514.1"/>
</dbReference>
<proteinExistence type="predicted"/>
<dbReference type="CDD" id="cd08026">
    <property type="entry name" value="DUF326"/>
    <property type="match status" value="1"/>
</dbReference>
<gene>
    <name evidence="1" type="ORF">RradSPS_0936</name>
    <name evidence="2" type="ORF">SIL72_06235</name>
</gene>
<dbReference type="InterPro" id="IPR044543">
    <property type="entry name" value="YHJQ-like"/>
</dbReference>
<reference evidence="2" key="2">
    <citation type="submission" date="2023-11" db="EMBL/GenBank/DDBJ databases">
        <title>MicrobeMod: A computational toolkit for identifying prokaryotic methylation and restriction-modification with nanopore sequencing.</title>
        <authorList>
            <person name="Crits-Christoph A."/>
            <person name="Kang S.C."/>
            <person name="Lee H."/>
            <person name="Ostrov N."/>
        </authorList>
    </citation>
    <scope>NUCLEOTIDE SEQUENCE</scope>
    <source>
        <strain evidence="2">ATCC 51242</strain>
    </source>
</reference>
<protein>
    <submittedName>
        <fullName evidence="2">Four-helix bundle copper-binding protein</fullName>
    </submittedName>
</protein>
<organism evidence="1 3">
    <name type="scientific">Rubrobacter radiotolerans</name>
    <name type="common">Arthrobacter radiotolerans</name>
    <dbReference type="NCBI Taxonomy" id="42256"/>
    <lineage>
        <taxon>Bacteria</taxon>
        <taxon>Bacillati</taxon>
        <taxon>Actinomycetota</taxon>
        <taxon>Rubrobacteria</taxon>
        <taxon>Rubrobacterales</taxon>
        <taxon>Rubrobacteraceae</taxon>
        <taxon>Rubrobacter</taxon>
    </lineage>
</organism>
<sequence>MSYARKMLDNSPGKTPADPDLVAECIEACFDCEQACVACADACIGENEGLDLVACIRLDLACADVCAATGRIMSRELAGDPGMGPNVLRACAEACRICAEECERHAEHMEHCRICAEACRRCEKACNDLLSALEG</sequence>
<dbReference type="STRING" id="42256.RradSPS_0936"/>
<dbReference type="Gene3D" id="1.20.1270.360">
    <property type="match status" value="1"/>
</dbReference>
<dbReference type="InterPro" id="IPR005560">
    <property type="entry name" value="Csp_YhjQ"/>
</dbReference>
<evidence type="ECO:0000313" key="2">
    <source>
        <dbReference type="EMBL" id="MDX5893627.1"/>
    </source>
</evidence>
<evidence type="ECO:0000313" key="3">
    <source>
        <dbReference type="Proteomes" id="UP000025229"/>
    </source>
</evidence>
<dbReference type="PANTHER" id="PTHR37310:SF1">
    <property type="entry name" value="CYTOPLASMIC PROTEIN"/>
    <property type="match status" value="1"/>
</dbReference>
<dbReference type="OrthoDB" id="5396211at2"/>
<dbReference type="Proteomes" id="UP000025229">
    <property type="component" value="Chromosome"/>
</dbReference>
<dbReference type="Pfam" id="PF03860">
    <property type="entry name" value="Csp"/>
    <property type="match status" value="1"/>
</dbReference>
<dbReference type="eggNOG" id="ENOG5032SB1">
    <property type="taxonomic scope" value="Bacteria"/>
</dbReference>
<evidence type="ECO:0000313" key="1">
    <source>
        <dbReference type="EMBL" id="AHY46219.1"/>
    </source>
</evidence>
<dbReference type="EMBL" id="JAWXXX010000001">
    <property type="protein sequence ID" value="MDX5893627.1"/>
    <property type="molecule type" value="Genomic_DNA"/>
</dbReference>
<keyword evidence="3" id="KW-1185">Reference proteome</keyword>
<dbReference type="PANTHER" id="PTHR37310">
    <property type="entry name" value="CYTOPLASMIC PROTEIN-RELATED"/>
    <property type="match status" value="1"/>
</dbReference>
<reference evidence="1 3" key="1">
    <citation type="submission" date="2014-03" db="EMBL/GenBank/DDBJ databases">
        <title>Complete genome sequence of the Radio-Resistant Rubrobacter radiotolerans RSPS-4.</title>
        <authorList>
            <person name="Egas C.C."/>
            <person name="Barroso C.C."/>
            <person name="Froufe H.J.C."/>
            <person name="Pacheco J.J."/>
            <person name="Albuquerque L.L."/>
            <person name="da Costa M.M.S."/>
        </authorList>
    </citation>
    <scope>NUCLEOTIDE SEQUENCE [LARGE SCALE GENOMIC DNA]</scope>
    <source>
        <strain evidence="1 3">RSPS-4</strain>
    </source>
</reference>
<name>A0A023X2D0_RUBRA</name>